<dbReference type="InterPro" id="IPR005320">
    <property type="entry name" value="Peptidase_S51"/>
</dbReference>
<keyword evidence="2" id="KW-0645">Protease</keyword>
<evidence type="ECO:0000313" key="5">
    <source>
        <dbReference type="EMBL" id="MFB9754518.1"/>
    </source>
</evidence>
<accession>A0ABV5W1R5</accession>
<reference evidence="5 6" key="1">
    <citation type="submission" date="2024-09" db="EMBL/GenBank/DDBJ databases">
        <authorList>
            <person name="Sun Q."/>
            <person name="Mori K."/>
        </authorList>
    </citation>
    <scope>NUCLEOTIDE SEQUENCE [LARGE SCALE GENOMIC DNA]</scope>
    <source>
        <strain evidence="5 6">JCM 12520</strain>
    </source>
</reference>
<dbReference type="PANTHER" id="PTHR20842:SF0">
    <property type="entry name" value="ALPHA-ASPARTYL DIPEPTIDASE"/>
    <property type="match status" value="1"/>
</dbReference>
<evidence type="ECO:0000256" key="4">
    <source>
        <dbReference type="ARBA" id="ARBA00022825"/>
    </source>
</evidence>
<comment type="similarity">
    <text evidence="1">Belongs to the peptidase S51 family.</text>
</comment>
<evidence type="ECO:0000256" key="3">
    <source>
        <dbReference type="ARBA" id="ARBA00022801"/>
    </source>
</evidence>
<dbReference type="Gene3D" id="3.40.50.880">
    <property type="match status" value="1"/>
</dbReference>
<keyword evidence="6" id="KW-1185">Reference proteome</keyword>
<keyword evidence="3" id="KW-0378">Hydrolase</keyword>
<dbReference type="RefSeq" id="WP_344915974.1">
    <property type="nucleotide sequence ID" value="NZ_BAAAYO010000018.1"/>
</dbReference>
<name>A0ABV5W1R5_9BACL</name>
<keyword evidence="4" id="KW-0720">Serine protease</keyword>
<evidence type="ECO:0000256" key="1">
    <source>
        <dbReference type="ARBA" id="ARBA00006534"/>
    </source>
</evidence>
<dbReference type="Proteomes" id="UP001589619">
    <property type="component" value="Unassembled WGS sequence"/>
</dbReference>
<evidence type="ECO:0000313" key="6">
    <source>
        <dbReference type="Proteomes" id="UP001589619"/>
    </source>
</evidence>
<dbReference type="SUPFAM" id="SSF52317">
    <property type="entry name" value="Class I glutamine amidotransferase-like"/>
    <property type="match status" value="1"/>
</dbReference>
<sequence length="208" mass="23726">MKYYLSSFKIGNEELDLKRITDNGNKKVAFINNALDFATDLVRKKKSDAMDASDLERLGFHVDILDLKNYFNNPKELERTLEDYDVIWTRGGNTFVLAQAMKLSGFDEIIKKYHKVGKNVVYGGYSAGICVLGPTLRGIHLVDDPTQKPYGDQHHTVWEGLNILDYVIAPHYKSNHAESEDIDKVVEYLIENKILFKVLKDGEAIIIE</sequence>
<dbReference type="PANTHER" id="PTHR20842">
    <property type="entry name" value="PROTEASE S51 ALPHA-ASPARTYL DIPEPTIDASE"/>
    <property type="match status" value="1"/>
</dbReference>
<dbReference type="Pfam" id="PF03575">
    <property type="entry name" value="Peptidase_S51"/>
    <property type="match status" value="1"/>
</dbReference>
<dbReference type="EMBL" id="JBHMAG010000015">
    <property type="protein sequence ID" value="MFB9754518.1"/>
    <property type="molecule type" value="Genomic_DNA"/>
</dbReference>
<proteinExistence type="inferred from homology"/>
<organism evidence="5 6">
    <name type="scientific">Paenibacillus hodogayensis</name>
    <dbReference type="NCBI Taxonomy" id="279208"/>
    <lineage>
        <taxon>Bacteria</taxon>
        <taxon>Bacillati</taxon>
        <taxon>Bacillota</taxon>
        <taxon>Bacilli</taxon>
        <taxon>Bacillales</taxon>
        <taxon>Paenibacillaceae</taxon>
        <taxon>Paenibacillus</taxon>
    </lineage>
</organism>
<dbReference type="InterPro" id="IPR029062">
    <property type="entry name" value="Class_I_gatase-like"/>
</dbReference>
<evidence type="ECO:0000256" key="2">
    <source>
        <dbReference type="ARBA" id="ARBA00022670"/>
    </source>
</evidence>
<gene>
    <name evidence="5" type="ORF">ACFFNY_23360</name>
</gene>
<comment type="caution">
    <text evidence="5">The sequence shown here is derived from an EMBL/GenBank/DDBJ whole genome shotgun (WGS) entry which is preliminary data.</text>
</comment>
<protein>
    <submittedName>
        <fullName evidence="5">Type 1 glutamine amidotransferase-like domain-containing protein</fullName>
    </submittedName>
</protein>